<organism evidence="2 3">
    <name type="scientific">Deinococcus psychrotolerans</name>
    <dbReference type="NCBI Taxonomy" id="2489213"/>
    <lineage>
        <taxon>Bacteria</taxon>
        <taxon>Thermotogati</taxon>
        <taxon>Deinococcota</taxon>
        <taxon>Deinococci</taxon>
        <taxon>Deinococcales</taxon>
        <taxon>Deinococcaceae</taxon>
        <taxon>Deinococcus</taxon>
    </lineage>
</organism>
<dbReference type="RefSeq" id="WP_124867244.1">
    <property type="nucleotide sequence ID" value="NZ_CP034183.1"/>
</dbReference>
<accession>A0A3G8Y9A2</accession>
<name>A0A3G8Y9A2_9DEIO</name>
<proteinExistence type="predicted"/>
<feature type="signal peptide" evidence="1">
    <location>
        <begin position="1"/>
        <end position="21"/>
    </location>
</feature>
<protein>
    <recommendedName>
        <fullName evidence="4">Outer membrane protein beta-barrel domain-containing protein</fullName>
    </recommendedName>
</protein>
<gene>
    <name evidence="2" type="ORF">EHF33_01140</name>
</gene>
<dbReference type="KEGG" id="dph:EHF33_01140"/>
<dbReference type="AlphaFoldDB" id="A0A3G8Y9A2"/>
<dbReference type="EMBL" id="CP034183">
    <property type="protein sequence ID" value="AZI41530.1"/>
    <property type="molecule type" value="Genomic_DNA"/>
</dbReference>
<evidence type="ECO:0000313" key="2">
    <source>
        <dbReference type="EMBL" id="AZI41530.1"/>
    </source>
</evidence>
<sequence length="172" mass="17197">MNKILVGLAALTFASATTASADKVGGYLLGAQYTQEQSNGTALRYGVGVPGLGLFNSGGYISIGGDISYLLPLNTTVGAAQSVVNGVDAVKAYDLYYGAQLGLGANIARVAGYTGAGFTIAPAALVGVEFNLADPFSVFLEGSVGLGVGLGGGGTSVYFAPGLRLGANYRLN</sequence>
<feature type="chain" id="PRO_5018330358" description="Outer membrane protein beta-barrel domain-containing protein" evidence="1">
    <location>
        <begin position="22"/>
        <end position="172"/>
    </location>
</feature>
<evidence type="ECO:0008006" key="4">
    <source>
        <dbReference type="Google" id="ProtNLM"/>
    </source>
</evidence>
<reference evidence="2 3" key="1">
    <citation type="submission" date="2018-11" db="EMBL/GenBank/DDBJ databases">
        <title>Deinococcus shelandsis sp. nov., isolated from South Shetland Islands soil of Antarctica.</title>
        <authorList>
            <person name="Tian J."/>
        </authorList>
    </citation>
    <scope>NUCLEOTIDE SEQUENCE [LARGE SCALE GENOMIC DNA]</scope>
    <source>
        <strain evidence="2 3">S14-83T</strain>
    </source>
</reference>
<dbReference type="Proteomes" id="UP000276417">
    <property type="component" value="Chromosome 1"/>
</dbReference>
<evidence type="ECO:0000313" key="3">
    <source>
        <dbReference type="Proteomes" id="UP000276417"/>
    </source>
</evidence>
<keyword evidence="1" id="KW-0732">Signal</keyword>
<evidence type="ECO:0000256" key="1">
    <source>
        <dbReference type="SAM" id="SignalP"/>
    </source>
</evidence>
<keyword evidence="3" id="KW-1185">Reference proteome</keyword>